<keyword evidence="1" id="KW-1133">Transmembrane helix</keyword>
<keyword evidence="1" id="KW-0812">Transmembrane</keyword>
<name>A0ABP1RD72_9HEXA</name>
<comment type="caution">
    <text evidence="2">The sequence shown here is derived from an EMBL/GenBank/DDBJ whole genome shotgun (WGS) entry which is preliminary data.</text>
</comment>
<sequence length="179" mass="20608">MIWGRPSPQLLRNVSHYFRKLSTSCRFCALNTNAVAVKNSASEASNSVKDVIIYKFESPRFYKYLNLFAITQYGFWIYISTSSMQMNNVPVRETNKAEEEEDLPFWRKINLGTDKYKYGLATGAALMGFGILFVSWTYILRTVRYLILKKDGTAVAFVTYAPFGKNRIMNVPIKDVIHQ</sequence>
<evidence type="ECO:0008006" key="4">
    <source>
        <dbReference type="Google" id="ProtNLM"/>
    </source>
</evidence>
<accession>A0ABP1RD72</accession>
<feature type="transmembrane region" description="Helical" evidence="1">
    <location>
        <begin position="61"/>
        <end position="79"/>
    </location>
</feature>
<dbReference type="InterPro" id="IPR026100">
    <property type="entry name" value="Tmem223"/>
</dbReference>
<feature type="transmembrane region" description="Helical" evidence="1">
    <location>
        <begin position="118"/>
        <end position="140"/>
    </location>
</feature>
<keyword evidence="1" id="KW-0472">Membrane</keyword>
<dbReference type="InterPro" id="IPR045325">
    <property type="entry name" value="TMEM70/TMEM186/TMEM223"/>
</dbReference>
<organism evidence="2 3">
    <name type="scientific">Orchesella dallaii</name>
    <dbReference type="NCBI Taxonomy" id="48710"/>
    <lineage>
        <taxon>Eukaryota</taxon>
        <taxon>Metazoa</taxon>
        <taxon>Ecdysozoa</taxon>
        <taxon>Arthropoda</taxon>
        <taxon>Hexapoda</taxon>
        <taxon>Collembola</taxon>
        <taxon>Entomobryomorpha</taxon>
        <taxon>Entomobryoidea</taxon>
        <taxon>Orchesellidae</taxon>
        <taxon>Orchesellinae</taxon>
        <taxon>Orchesella</taxon>
    </lineage>
</organism>
<proteinExistence type="predicted"/>
<dbReference type="EMBL" id="CAXLJM020000068">
    <property type="protein sequence ID" value="CAL8122700.1"/>
    <property type="molecule type" value="Genomic_DNA"/>
</dbReference>
<reference evidence="2 3" key="1">
    <citation type="submission" date="2024-08" db="EMBL/GenBank/DDBJ databases">
        <authorList>
            <person name="Cucini C."/>
            <person name="Frati F."/>
        </authorList>
    </citation>
    <scope>NUCLEOTIDE SEQUENCE [LARGE SCALE GENOMIC DNA]</scope>
</reference>
<dbReference type="PANTHER" id="PTHR14549">
    <property type="entry name" value="TRANSMEMBRANE PROTEIN 223"/>
    <property type="match status" value="1"/>
</dbReference>
<dbReference type="PANTHER" id="PTHR14549:SF2">
    <property type="entry name" value="TRANSMEMBRANE PROTEIN 223"/>
    <property type="match status" value="1"/>
</dbReference>
<keyword evidence="3" id="KW-1185">Reference proteome</keyword>
<evidence type="ECO:0000256" key="1">
    <source>
        <dbReference type="SAM" id="Phobius"/>
    </source>
</evidence>
<evidence type="ECO:0000313" key="3">
    <source>
        <dbReference type="Proteomes" id="UP001642540"/>
    </source>
</evidence>
<gene>
    <name evidence="2" type="ORF">ODALV1_LOCUS19920</name>
</gene>
<evidence type="ECO:0000313" key="2">
    <source>
        <dbReference type="EMBL" id="CAL8122700.1"/>
    </source>
</evidence>
<dbReference type="Proteomes" id="UP001642540">
    <property type="component" value="Unassembled WGS sequence"/>
</dbReference>
<dbReference type="Pfam" id="PF06979">
    <property type="entry name" value="TMEM70"/>
    <property type="match status" value="1"/>
</dbReference>
<protein>
    <recommendedName>
        <fullName evidence="4">Transmembrane protein 223</fullName>
    </recommendedName>
</protein>